<evidence type="ECO:0000256" key="3">
    <source>
        <dbReference type="ARBA" id="ARBA00022605"/>
    </source>
</evidence>
<dbReference type="EMBL" id="UOGE01000089">
    <property type="protein sequence ID" value="VAX23773.1"/>
    <property type="molecule type" value="Genomic_DNA"/>
</dbReference>
<protein>
    <recommendedName>
        <fullName evidence="2">phosphoribosylanthranilate isomerase</fullName>
        <ecNumber evidence="2">5.3.1.24</ecNumber>
    </recommendedName>
</protein>
<reference evidence="8" key="1">
    <citation type="submission" date="2018-06" db="EMBL/GenBank/DDBJ databases">
        <authorList>
            <person name="Zhirakovskaya E."/>
        </authorList>
    </citation>
    <scope>NUCLEOTIDE SEQUENCE</scope>
</reference>
<dbReference type="HAMAP" id="MF_00135">
    <property type="entry name" value="PRAI"/>
    <property type="match status" value="1"/>
</dbReference>
<dbReference type="PANTHER" id="PTHR42894:SF1">
    <property type="entry name" value="N-(5'-PHOSPHORIBOSYL)ANTHRANILATE ISOMERASE"/>
    <property type="match status" value="1"/>
</dbReference>
<evidence type="ECO:0000256" key="5">
    <source>
        <dbReference type="ARBA" id="ARBA00023141"/>
    </source>
</evidence>
<dbReference type="InterPro" id="IPR011060">
    <property type="entry name" value="RibuloseP-bd_barrel"/>
</dbReference>
<keyword evidence="5" id="KW-0057">Aromatic amino acid biosynthesis</keyword>
<keyword evidence="4" id="KW-0822">Tryptophan biosynthesis</keyword>
<name>A0A3B1CGA9_9ZZZZ</name>
<dbReference type="PANTHER" id="PTHR42894">
    <property type="entry name" value="N-(5'-PHOSPHORIBOSYL)ANTHRANILATE ISOMERASE"/>
    <property type="match status" value="1"/>
</dbReference>
<dbReference type="CDD" id="cd00405">
    <property type="entry name" value="PRAI"/>
    <property type="match status" value="1"/>
</dbReference>
<dbReference type="Gene3D" id="3.20.20.70">
    <property type="entry name" value="Aldolase class I"/>
    <property type="match status" value="1"/>
</dbReference>
<keyword evidence="6" id="KW-0413">Isomerase</keyword>
<sequence>MKVKICGQTSLEDAEMSVKFGADFLGVVLDVEWSSRSLSTDSAFPIFEKFRDRTFLLLFNRVVDDLLEENIEKLRPYALQLTGQEGPEDVKRIKNRFNHLVFKSIHLEPESKTHDYESMIDAIILSIERFKNSGADGIILDTAVEGKFGGTGVKSDWSVAKEIVSGSDLPVFLAGGINPDNVALAASIPGIYGIDLVSGTESRKGKKSEEKLKALFENFNKAIKDQG</sequence>
<keyword evidence="3" id="KW-0028">Amino-acid biosynthesis</keyword>
<proteinExistence type="inferred from homology"/>
<evidence type="ECO:0000256" key="2">
    <source>
        <dbReference type="ARBA" id="ARBA00012572"/>
    </source>
</evidence>
<dbReference type="UniPathway" id="UPA00035">
    <property type="reaction ID" value="UER00042"/>
</dbReference>
<dbReference type="AlphaFoldDB" id="A0A3B1CGA9"/>
<evidence type="ECO:0000256" key="1">
    <source>
        <dbReference type="ARBA" id="ARBA00004664"/>
    </source>
</evidence>
<accession>A0A3B1CGA9</accession>
<evidence type="ECO:0000313" key="8">
    <source>
        <dbReference type="EMBL" id="VAX23773.1"/>
    </source>
</evidence>
<comment type="pathway">
    <text evidence="1">Amino-acid biosynthesis; L-tryptophan biosynthesis; L-tryptophan from chorismate: step 3/5.</text>
</comment>
<organism evidence="8">
    <name type="scientific">hydrothermal vent metagenome</name>
    <dbReference type="NCBI Taxonomy" id="652676"/>
    <lineage>
        <taxon>unclassified sequences</taxon>
        <taxon>metagenomes</taxon>
        <taxon>ecological metagenomes</taxon>
    </lineage>
</organism>
<evidence type="ECO:0000256" key="6">
    <source>
        <dbReference type="ARBA" id="ARBA00023235"/>
    </source>
</evidence>
<dbReference type="InterPro" id="IPR044643">
    <property type="entry name" value="TrpF_fam"/>
</dbReference>
<dbReference type="SUPFAM" id="SSF51366">
    <property type="entry name" value="Ribulose-phoshate binding barrel"/>
    <property type="match status" value="1"/>
</dbReference>
<dbReference type="InterPro" id="IPR001240">
    <property type="entry name" value="PRAI_dom"/>
</dbReference>
<feature type="domain" description="N-(5'phosphoribosyl) anthranilate isomerase (PRAI)" evidence="7">
    <location>
        <begin position="3"/>
        <end position="218"/>
    </location>
</feature>
<dbReference type="GO" id="GO:0004640">
    <property type="term" value="F:phosphoribosylanthranilate isomerase activity"/>
    <property type="evidence" value="ECO:0007669"/>
    <property type="project" value="UniProtKB-EC"/>
</dbReference>
<evidence type="ECO:0000259" key="7">
    <source>
        <dbReference type="Pfam" id="PF00697"/>
    </source>
</evidence>
<dbReference type="GO" id="GO:0000162">
    <property type="term" value="P:L-tryptophan biosynthetic process"/>
    <property type="evidence" value="ECO:0007669"/>
    <property type="project" value="UniProtKB-UniPathway"/>
</dbReference>
<evidence type="ECO:0000256" key="4">
    <source>
        <dbReference type="ARBA" id="ARBA00022822"/>
    </source>
</evidence>
<dbReference type="Pfam" id="PF00697">
    <property type="entry name" value="PRAI"/>
    <property type="match status" value="1"/>
</dbReference>
<dbReference type="InterPro" id="IPR013785">
    <property type="entry name" value="Aldolase_TIM"/>
</dbReference>
<gene>
    <name evidence="8" type="ORF">MNBD_NITROSPINAE02-1803</name>
</gene>
<dbReference type="EC" id="5.3.1.24" evidence="2"/>